<dbReference type="AlphaFoldDB" id="A0A806K1I6"/>
<accession>A0A806K1I6</accession>
<evidence type="ECO:0008006" key="2">
    <source>
        <dbReference type="Google" id="ProtNLM"/>
    </source>
</evidence>
<evidence type="ECO:0000313" key="1">
    <source>
        <dbReference type="EMBL" id="AGS53756.1"/>
    </source>
</evidence>
<dbReference type="InterPro" id="IPR021109">
    <property type="entry name" value="Peptidase_aspartic_dom_sf"/>
</dbReference>
<dbReference type="Pfam" id="PF13975">
    <property type="entry name" value="gag-asp_proteas"/>
    <property type="match status" value="1"/>
</dbReference>
<protein>
    <recommendedName>
        <fullName evidence="2">Clan AA aspartic protease, AF_0612 family</fullName>
    </recommendedName>
</protein>
<dbReference type="EMBL" id="JQ844248">
    <property type="protein sequence ID" value="AGS53756.1"/>
    <property type="molecule type" value="Genomic_DNA"/>
</dbReference>
<proteinExistence type="predicted"/>
<dbReference type="Gene3D" id="2.40.70.10">
    <property type="entry name" value="Acid Proteases"/>
    <property type="match status" value="1"/>
</dbReference>
<dbReference type="SUPFAM" id="SSF50630">
    <property type="entry name" value="Acid proteases"/>
    <property type="match status" value="1"/>
</dbReference>
<organism evidence="1">
    <name type="scientific">uncultured bacterium contig00146</name>
    <dbReference type="NCBI Taxonomy" id="1181586"/>
    <lineage>
        <taxon>Bacteria</taxon>
        <taxon>environmental samples</taxon>
    </lineage>
</organism>
<reference evidence="1" key="1">
    <citation type="submission" date="2012-03" db="EMBL/GenBank/DDBJ databases">
        <title>Functional metagenomics reveals considerable lignocellulase gene clusters in the gut microbiome of a wood-feeding higher termite.</title>
        <authorList>
            <person name="Liu N."/>
        </authorList>
    </citation>
    <scope>NUCLEOTIDE SEQUENCE</scope>
</reference>
<sequence length="119" mass="12583">MGFVYAMTEVTNVAGDGGCYRASFLVDTGAIDTVIPANELDTIGVARKNKRSYELADGSHVSYDAGYALVRIGGEEVAANVIFGENDTEPLLGVTALESAGFVVDPVNRVLKKVVMPLK</sequence>
<name>A0A806K1I6_9BACT</name>